<name>A0A8H6RWW5_9PEZI</name>
<dbReference type="PROSITE" id="PS50206">
    <property type="entry name" value="RHODANESE_3"/>
    <property type="match status" value="1"/>
</dbReference>
<dbReference type="OrthoDB" id="102559at2759"/>
<dbReference type="Proteomes" id="UP000660729">
    <property type="component" value="Unassembled WGS sequence"/>
</dbReference>
<keyword evidence="3" id="KW-1185">Reference proteome</keyword>
<dbReference type="GO" id="GO:0004725">
    <property type="term" value="F:protein tyrosine phosphatase activity"/>
    <property type="evidence" value="ECO:0007669"/>
    <property type="project" value="TreeGrafter"/>
</dbReference>
<reference evidence="2" key="1">
    <citation type="submission" date="2020-04" db="EMBL/GenBank/DDBJ databases">
        <title>Draft genome resource of the tomato pathogen Pseudocercospora fuligena.</title>
        <authorList>
            <person name="Zaccaron A."/>
        </authorList>
    </citation>
    <scope>NUCLEOTIDE SEQUENCE</scope>
    <source>
        <strain evidence="2">PF001</strain>
    </source>
</reference>
<dbReference type="GO" id="GO:0005634">
    <property type="term" value="C:nucleus"/>
    <property type="evidence" value="ECO:0007669"/>
    <property type="project" value="TreeGrafter"/>
</dbReference>
<dbReference type="PANTHER" id="PTHR10828">
    <property type="entry name" value="M-PHASE INDUCER PHOSPHATASE DUAL SPECIFICITY PHOSPHATASE CDC25"/>
    <property type="match status" value="1"/>
</dbReference>
<dbReference type="AlphaFoldDB" id="A0A8H6RWW5"/>
<evidence type="ECO:0000313" key="2">
    <source>
        <dbReference type="EMBL" id="KAF7198626.1"/>
    </source>
</evidence>
<dbReference type="InterPro" id="IPR001763">
    <property type="entry name" value="Rhodanese-like_dom"/>
</dbReference>
<dbReference type="Pfam" id="PF00581">
    <property type="entry name" value="Rhodanese"/>
    <property type="match status" value="1"/>
</dbReference>
<dbReference type="GO" id="GO:0005737">
    <property type="term" value="C:cytoplasm"/>
    <property type="evidence" value="ECO:0007669"/>
    <property type="project" value="TreeGrafter"/>
</dbReference>
<dbReference type="SUPFAM" id="SSF52821">
    <property type="entry name" value="Rhodanese/Cell cycle control phosphatase"/>
    <property type="match status" value="1"/>
</dbReference>
<evidence type="ECO:0000313" key="3">
    <source>
        <dbReference type="Proteomes" id="UP000660729"/>
    </source>
</evidence>
<organism evidence="2 3">
    <name type="scientific">Pseudocercospora fuligena</name>
    <dbReference type="NCBI Taxonomy" id="685502"/>
    <lineage>
        <taxon>Eukaryota</taxon>
        <taxon>Fungi</taxon>
        <taxon>Dikarya</taxon>
        <taxon>Ascomycota</taxon>
        <taxon>Pezizomycotina</taxon>
        <taxon>Dothideomycetes</taxon>
        <taxon>Dothideomycetidae</taxon>
        <taxon>Mycosphaerellales</taxon>
        <taxon>Mycosphaerellaceae</taxon>
        <taxon>Pseudocercospora</taxon>
    </lineage>
</organism>
<feature type="domain" description="Rhodanese" evidence="1">
    <location>
        <begin position="67"/>
        <end position="169"/>
    </location>
</feature>
<dbReference type="InterPro" id="IPR036873">
    <property type="entry name" value="Rhodanese-like_dom_sf"/>
</dbReference>
<dbReference type="PANTHER" id="PTHR10828:SF38">
    <property type="entry name" value="ARSENICAL-RESISTANCE PROTEIN 2-RELATED"/>
    <property type="match status" value="1"/>
</dbReference>
<sequence>YFRFHNHYLTRHCMHKLVIGGERLLPNVPIARHPPRLLYQSFRMSLYTISDLTYISRHQLAPLVREQNAGLAVIDVRDSDYIGGHIRGCQNVPTATHDYRIPELVRTLKDKDTVVFHCALSQQRGPSSALKYLRERERLQGKDAEEKQKVYVLDGGFSKWQEDYGGDKELTEGYVKDLWDNY</sequence>
<dbReference type="FunFam" id="3.40.250.10:FF:000050">
    <property type="entry name" value="Dual specificity phosphatase, putative"/>
    <property type="match status" value="1"/>
</dbReference>
<protein>
    <submittedName>
        <fullName evidence="2">CDC25-like phosphatase YCH1</fullName>
    </submittedName>
</protein>
<dbReference type="EMBL" id="JABCIY010000001">
    <property type="protein sequence ID" value="KAF7198626.1"/>
    <property type="molecule type" value="Genomic_DNA"/>
</dbReference>
<proteinExistence type="predicted"/>
<comment type="caution">
    <text evidence="2">The sequence shown here is derived from an EMBL/GenBank/DDBJ whole genome shotgun (WGS) entry which is preliminary data.</text>
</comment>
<evidence type="ECO:0000259" key="1">
    <source>
        <dbReference type="PROSITE" id="PS50206"/>
    </source>
</evidence>
<dbReference type="Gene3D" id="3.40.250.10">
    <property type="entry name" value="Rhodanese-like domain"/>
    <property type="match status" value="1"/>
</dbReference>
<feature type="non-terminal residue" evidence="2">
    <location>
        <position position="182"/>
    </location>
</feature>
<accession>A0A8H6RWW5</accession>
<gene>
    <name evidence="2" type="ORF">HII31_00365</name>
</gene>
<dbReference type="SMART" id="SM00450">
    <property type="entry name" value="RHOD"/>
    <property type="match status" value="1"/>
</dbReference>